<feature type="domain" description="N-acetyltransferase" evidence="1">
    <location>
        <begin position="1"/>
        <end position="155"/>
    </location>
</feature>
<dbReference type="OrthoDB" id="5570877at2"/>
<reference evidence="2 3" key="1">
    <citation type="submission" date="2017-04" db="EMBL/GenBank/DDBJ databases">
        <title>The whole genome sequencing and assembly of Halobacillus mangrovi strain.</title>
        <authorList>
            <person name="Lee S.-J."/>
            <person name="Park M.-K."/>
            <person name="Kim J.-Y."/>
            <person name="Lee Y.-J."/>
            <person name="Yi H."/>
            <person name="Bahn Y.-S."/>
            <person name="Kim J.F."/>
            <person name="Lee D.-W."/>
        </authorList>
    </citation>
    <scope>NUCLEOTIDE SEQUENCE [LARGE SCALE GENOMIC DNA]</scope>
    <source>
        <strain evidence="2 3">KTB 131</strain>
    </source>
</reference>
<gene>
    <name evidence="2" type="ORF">HM131_04775</name>
</gene>
<evidence type="ECO:0000259" key="1">
    <source>
        <dbReference type="PROSITE" id="PS51186"/>
    </source>
</evidence>
<dbReference type="AlphaFoldDB" id="A0A1W5ZS95"/>
<dbReference type="STRING" id="402384.HM131_04775"/>
<dbReference type="CDD" id="cd04301">
    <property type="entry name" value="NAT_SF"/>
    <property type="match status" value="1"/>
</dbReference>
<dbReference type="GO" id="GO:0016747">
    <property type="term" value="F:acyltransferase activity, transferring groups other than amino-acyl groups"/>
    <property type="evidence" value="ECO:0007669"/>
    <property type="project" value="InterPro"/>
</dbReference>
<dbReference type="EMBL" id="CP020772">
    <property type="protein sequence ID" value="ARI76190.1"/>
    <property type="molecule type" value="Genomic_DNA"/>
</dbReference>
<dbReference type="KEGG" id="hmn:HM131_04775"/>
<dbReference type="Gene3D" id="3.40.630.30">
    <property type="match status" value="2"/>
</dbReference>
<name>A0A1W5ZS95_9BACI</name>
<dbReference type="InterPro" id="IPR000182">
    <property type="entry name" value="GNAT_dom"/>
</dbReference>
<organism evidence="2 3">
    <name type="scientific">Halobacillus mangrovi</name>
    <dbReference type="NCBI Taxonomy" id="402384"/>
    <lineage>
        <taxon>Bacteria</taxon>
        <taxon>Bacillati</taxon>
        <taxon>Bacillota</taxon>
        <taxon>Bacilli</taxon>
        <taxon>Bacillales</taxon>
        <taxon>Bacillaceae</taxon>
        <taxon>Halobacillus</taxon>
    </lineage>
</organism>
<dbReference type="RefSeq" id="WP_085028477.1">
    <property type="nucleotide sequence ID" value="NZ_CP020772.1"/>
</dbReference>
<keyword evidence="2" id="KW-0808">Transferase</keyword>
<dbReference type="InterPro" id="IPR016181">
    <property type="entry name" value="Acyl_CoA_acyltransferase"/>
</dbReference>
<keyword evidence="3" id="KW-1185">Reference proteome</keyword>
<protein>
    <submittedName>
        <fullName evidence="2">GNAT family N-acetyltransferase</fullName>
    </submittedName>
</protein>
<dbReference type="Pfam" id="PF13527">
    <property type="entry name" value="Acetyltransf_9"/>
    <property type="match status" value="1"/>
</dbReference>
<proteinExistence type="predicted"/>
<sequence length="340" mass="39352">MTIRRYQQGDEAQIQSLFHKTFHTERGQNVWRWKFIENPKQERPFILVWDEDGQILGHISLWVSDAYINGEKKKVGLRVDTMVDPDARGKGIYKQLNKALLEEAKADDIAYLYGFPAPKAKELFVRYTEATHLTDMPRYVFIQHPVALLASKLAPLKLFKPLDGVFEKLKRPSFSSDKRLQVKKVTHCDERFDELAKKTSTQEEAALIRDADYLNWRYHDHPVNKYTMAAVYDHDELKGYVVTKLTEGKFKNGLIIDWLAVDEDSVWETLLEAAFHHLSEADLIQSWQLSHTIGAEVLKKHNFTHKDSPMPLVGKEVVPDTAFMNDVKSWMITMGDVDSF</sequence>
<accession>A0A1W5ZS95</accession>
<evidence type="ECO:0000313" key="2">
    <source>
        <dbReference type="EMBL" id="ARI76190.1"/>
    </source>
</evidence>
<dbReference type="Proteomes" id="UP000192527">
    <property type="component" value="Chromosome"/>
</dbReference>
<dbReference type="SUPFAM" id="SSF55729">
    <property type="entry name" value="Acyl-CoA N-acyltransferases (Nat)"/>
    <property type="match status" value="1"/>
</dbReference>
<dbReference type="PROSITE" id="PS51186">
    <property type="entry name" value="GNAT"/>
    <property type="match status" value="1"/>
</dbReference>
<evidence type="ECO:0000313" key="3">
    <source>
        <dbReference type="Proteomes" id="UP000192527"/>
    </source>
</evidence>